<comment type="caution">
    <text evidence="2">The sequence shown here is derived from an EMBL/GenBank/DDBJ whole genome shotgun (WGS) entry which is preliminary data.</text>
</comment>
<dbReference type="Proteomes" id="UP001265746">
    <property type="component" value="Unassembled WGS sequence"/>
</dbReference>
<sequence>MVDFLQITQDNPFVIILNSKMETPRHFDRMKQDDKPAAACRFRFLELPAELRNMVYRFTLTTNPTRLIQKHKYKCRYVQGPTPRPEQSRCRFCQPRGGGASLLLTNSQINTEAAPIFWAGNHFSFDDFESFIHFVGTTLRPGYRQIINQVSIHSDWVGRPMRRNLALSFWDVLYQCKGLHKLGMPPLRVYFMFDRGPDYSSTPPWERLLSELPRLQTFSWLQTASQFKEVDPKELPTERHIRAAIDNHILRCAAFDYDMVSRGYMKWVSKHSQAGS</sequence>
<protein>
    <recommendedName>
        <fullName evidence="1">DUF7730 domain-containing protein</fullName>
    </recommendedName>
</protein>
<dbReference type="PANTHER" id="PTHR38790">
    <property type="entry name" value="2EXR DOMAIN-CONTAINING PROTEIN-RELATED"/>
    <property type="match status" value="1"/>
</dbReference>
<organism evidence="2 3">
    <name type="scientific">Phomopsis amygdali</name>
    <name type="common">Fusicoccum amygdali</name>
    <dbReference type="NCBI Taxonomy" id="1214568"/>
    <lineage>
        <taxon>Eukaryota</taxon>
        <taxon>Fungi</taxon>
        <taxon>Dikarya</taxon>
        <taxon>Ascomycota</taxon>
        <taxon>Pezizomycotina</taxon>
        <taxon>Sordariomycetes</taxon>
        <taxon>Sordariomycetidae</taxon>
        <taxon>Diaporthales</taxon>
        <taxon>Diaporthaceae</taxon>
        <taxon>Diaporthe</taxon>
    </lineage>
</organism>
<dbReference type="Pfam" id="PF24864">
    <property type="entry name" value="DUF7730"/>
    <property type="match status" value="1"/>
</dbReference>
<keyword evidence="3" id="KW-1185">Reference proteome</keyword>
<dbReference type="EMBL" id="JAUJFL010000001">
    <property type="protein sequence ID" value="KAK2613349.1"/>
    <property type="molecule type" value="Genomic_DNA"/>
</dbReference>
<name>A0AAD9SPE5_PHOAM</name>
<evidence type="ECO:0000313" key="2">
    <source>
        <dbReference type="EMBL" id="KAK2613349.1"/>
    </source>
</evidence>
<evidence type="ECO:0000313" key="3">
    <source>
        <dbReference type="Proteomes" id="UP001265746"/>
    </source>
</evidence>
<dbReference type="InterPro" id="IPR056632">
    <property type="entry name" value="DUF7730"/>
</dbReference>
<feature type="domain" description="DUF7730" evidence="1">
    <location>
        <begin position="41"/>
        <end position="163"/>
    </location>
</feature>
<accession>A0AAD9SPE5</accession>
<evidence type="ECO:0000259" key="1">
    <source>
        <dbReference type="Pfam" id="PF24864"/>
    </source>
</evidence>
<gene>
    <name evidence="2" type="ORF">N8I77_000267</name>
</gene>
<proteinExistence type="predicted"/>
<reference evidence="2" key="1">
    <citation type="submission" date="2023-06" db="EMBL/GenBank/DDBJ databases">
        <authorList>
            <person name="Noh H."/>
        </authorList>
    </citation>
    <scope>NUCLEOTIDE SEQUENCE</scope>
    <source>
        <strain evidence="2">DUCC20226</strain>
    </source>
</reference>
<dbReference type="AlphaFoldDB" id="A0AAD9SPE5"/>